<accession>A0ABW2QDC4</accession>
<dbReference type="RefSeq" id="WP_382395948.1">
    <property type="nucleotide sequence ID" value="NZ_JBHTCQ010000003.1"/>
</dbReference>
<dbReference type="InterPro" id="IPR007168">
    <property type="entry name" value="Phageshock_PspC_N"/>
</dbReference>
<keyword evidence="2" id="KW-1003">Cell membrane</keyword>
<evidence type="ECO:0000259" key="8">
    <source>
        <dbReference type="Pfam" id="PF04024"/>
    </source>
</evidence>
<feature type="transmembrane region" description="Helical" evidence="7">
    <location>
        <begin position="285"/>
        <end position="310"/>
    </location>
</feature>
<evidence type="ECO:0000313" key="10">
    <source>
        <dbReference type="Proteomes" id="UP001596455"/>
    </source>
</evidence>
<reference evidence="10" key="1">
    <citation type="journal article" date="2019" name="Int. J. Syst. Evol. Microbiol.">
        <title>The Global Catalogue of Microorganisms (GCM) 10K type strain sequencing project: providing services to taxonomists for standard genome sequencing and annotation.</title>
        <authorList>
            <consortium name="The Broad Institute Genomics Platform"/>
            <consortium name="The Broad Institute Genome Sequencing Center for Infectious Disease"/>
            <person name="Wu L."/>
            <person name="Ma J."/>
        </authorList>
    </citation>
    <scope>NUCLEOTIDE SEQUENCE [LARGE SCALE GENOMIC DNA]</scope>
    <source>
        <strain evidence="10">JCM 1490</strain>
    </source>
</reference>
<feature type="transmembrane region" description="Helical" evidence="7">
    <location>
        <begin position="254"/>
        <end position="273"/>
    </location>
</feature>
<evidence type="ECO:0000256" key="6">
    <source>
        <dbReference type="SAM" id="MobiDB-lite"/>
    </source>
</evidence>
<evidence type="ECO:0000256" key="7">
    <source>
        <dbReference type="SAM" id="Phobius"/>
    </source>
</evidence>
<proteinExistence type="predicted"/>
<dbReference type="EMBL" id="JBHTCQ010000003">
    <property type="protein sequence ID" value="MFC7406498.1"/>
    <property type="molecule type" value="Genomic_DNA"/>
</dbReference>
<keyword evidence="5 7" id="KW-0472">Membrane</keyword>
<keyword evidence="4 7" id="KW-1133">Transmembrane helix</keyword>
<sequence length="495" mass="50148">MSTSSGRDERPETPPPGTPGGQHSTTSAPPAASFFDSLRRTGLRRTEPRWFGGVAGGLARRLDIDPLLVRGVLVVMTFFGGLGVLLYGLGWALLPEERDGRIHLQEALRGNVDGALAGAAVFLIIGLARPIFWWDEDGYWIEWFLPTLVVTALAALLLAVLIRRRDRRDAAGPQPAEPHATPAAGAGASESRAAGQDGPVATAVPGSGGGPTPAQAPEGAGETAYGRVAYSAAPSPTAPPPPPRKPVVPGPGRATVAVVLAACLLLAAALVVWDRIAPVTGGPEGLWLAGLLVTGAMLVALGAGVAVSGLRGRRGRGLAVLGVLLALAVAPWTVTATVAPAEVTADWRGTSGAAFGAQRFEPVTAGNARDGFSLAGGDLVVDLTELDRAGQPGGGPVSVPVNVGAGSARLVVPDGAAVLVDVELGGGQVVGDTGGGWSGPAQRAGAPDDGSLPRLFEQGGSVQGTYLSPEAQDGRPELVVDLKVGFGTISIQEEQ</sequence>
<protein>
    <submittedName>
        <fullName evidence="9">PspC domain-containing protein</fullName>
    </submittedName>
</protein>
<feature type="domain" description="Phage shock protein PspC N-terminal" evidence="8">
    <location>
        <begin position="44"/>
        <end position="97"/>
    </location>
</feature>
<evidence type="ECO:0000256" key="4">
    <source>
        <dbReference type="ARBA" id="ARBA00022989"/>
    </source>
</evidence>
<evidence type="ECO:0000313" key="9">
    <source>
        <dbReference type="EMBL" id="MFC7406498.1"/>
    </source>
</evidence>
<dbReference type="Pfam" id="PF04024">
    <property type="entry name" value="PspC"/>
    <property type="match status" value="1"/>
</dbReference>
<evidence type="ECO:0000256" key="2">
    <source>
        <dbReference type="ARBA" id="ARBA00022475"/>
    </source>
</evidence>
<evidence type="ECO:0000256" key="1">
    <source>
        <dbReference type="ARBA" id="ARBA00004162"/>
    </source>
</evidence>
<dbReference type="Proteomes" id="UP001596455">
    <property type="component" value="Unassembled WGS sequence"/>
</dbReference>
<feature type="compositionally biased region" description="Basic and acidic residues" evidence="6">
    <location>
        <begin position="1"/>
        <end position="12"/>
    </location>
</feature>
<name>A0ABW2QDC4_9MICO</name>
<feature type="region of interest" description="Disordered" evidence="6">
    <location>
        <begin position="170"/>
        <end position="220"/>
    </location>
</feature>
<feature type="region of interest" description="Disordered" evidence="6">
    <location>
        <begin position="1"/>
        <end position="31"/>
    </location>
</feature>
<feature type="transmembrane region" description="Helical" evidence="7">
    <location>
        <begin position="317"/>
        <end position="334"/>
    </location>
</feature>
<organism evidence="9 10">
    <name type="scientific">Georgenia alba</name>
    <dbReference type="NCBI Taxonomy" id="2233858"/>
    <lineage>
        <taxon>Bacteria</taxon>
        <taxon>Bacillati</taxon>
        <taxon>Actinomycetota</taxon>
        <taxon>Actinomycetes</taxon>
        <taxon>Micrococcales</taxon>
        <taxon>Bogoriellaceae</taxon>
        <taxon>Georgenia</taxon>
    </lineage>
</organism>
<keyword evidence="3 7" id="KW-0812">Transmembrane</keyword>
<comment type="caution">
    <text evidence="9">The sequence shown here is derived from an EMBL/GenBank/DDBJ whole genome shotgun (WGS) entry which is preliminary data.</text>
</comment>
<feature type="transmembrane region" description="Helical" evidence="7">
    <location>
        <begin position="67"/>
        <end position="94"/>
    </location>
</feature>
<dbReference type="PANTHER" id="PTHR33885:SF3">
    <property type="entry name" value="PHAGE SHOCK PROTEIN C"/>
    <property type="match status" value="1"/>
</dbReference>
<evidence type="ECO:0000256" key="5">
    <source>
        <dbReference type="ARBA" id="ARBA00023136"/>
    </source>
</evidence>
<feature type="transmembrane region" description="Helical" evidence="7">
    <location>
        <begin position="140"/>
        <end position="162"/>
    </location>
</feature>
<feature type="region of interest" description="Disordered" evidence="6">
    <location>
        <begin position="433"/>
        <end position="452"/>
    </location>
</feature>
<evidence type="ECO:0000256" key="3">
    <source>
        <dbReference type="ARBA" id="ARBA00022692"/>
    </source>
</evidence>
<comment type="subcellular location">
    <subcellularLocation>
        <location evidence="1">Cell membrane</location>
        <topology evidence="1">Single-pass membrane protein</topology>
    </subcellularLocation>
</comment>
<dbReference type="InterPro" id="IPR052027">
    <property type="entry name" value="PspC"/>
</dbReference>
<feature type="transmembrane region" description="Helical" evidence="7">
    <location>
        <begin position="115"/>
        <end position="134"/>
    </location>
</feature>
<feature type="compositionally biased region" description="Low complexity" evidence="6">
    <location>
        <begin position="183"/>
        <end position="195"/>
    </location>
</feature>
<gene>
    <name evidence="9" type="ORF">ACFQQL_15370</name>
</gene>
<keyword evidence="10" id="KW-1185">Reference proteome</keyword>
<dbReference type="PANTHER" id="PTHR33885">
    <property type="entry name" value="PHAGE SHOCK PROTEIN C"/>
    <property type="match status" value="1"/>
</dbReference>